<protein>
    <submittedName>
        <fullName evidence="1">Biotin transporter BioY</fullName>
    </submittedName>
</protein>
<evidence type="ECO:0000313" key="1">
    <source>
        <dbReference type="EMBL" id="MET3793980.1"/>
    </source>
</evidence>
<keyword evidence="2" id="KW-1185">Reference proteome</keyword>
<reference evidence="1 2" key="1">
    <citation type="submission" date="2024-06" db="EMBL/GenBank/DDBJ databases">
        <title>Genomic Encyclopedia of Type Strains, Phase IV (KMG-IV): sequencing the most valuable type-strain genomes for metagenomic binning, comparative biology and taxonomic classification.</title>
        <authorList>
            <person name="Goeker M."/>
        </authorList>
    </citation>
    <scope>NUCLEOTIDE SEQUENCE [LARGE SCALE GENOMIC DNA]</scope>
    <source>
        <strain evidence="1 2">DSM 27865</strain>
    </source>
</reference>
<comment type="caution">
    <text evidence="1">The sequence shown here is derived from an EMBL/GenBank/DDBJ whole genome shotgun (WGS) entry which is preliminary data.</text>
</comment>
<proteinExistence type="predicted"/>
<organism evidence="1 2">
    <name type="scientific">Aquamicrobium terrae</name>
    <dbReference type="NCBI Taxonomy" id="1324945"/>
    <lineage>
        <taxon>Bacteria</taxon>
        <taxon>Pseudomonadati</taxon>
        <taxon>Pseudomonadota</taxon>
        <taxon>Alphaproteobacteria</taxon>
        <taxon>Hyphomicrobiales</taxon>
        <taxon>Phyllobacteriaceae</taxon>
        <taxon>Aquamicrobium</taxon>
    </lineage>
</organism>
<sequence>MIASASRRTARPLGFYLIGTEQEWQFGVVPFIVPDIVKAGRAASLIPPFWALFARR</sequence>
<dbReference type="EMBL" id="JBEPML010000019">
    <property type="protein sequence ID" value="MET3793980.1"/>
    <property type="molecule type" value="Genomic_DNA"/>
</dbReference>
<dbReference type="RefSeq" id="WP_354198315.1">
    <property type="nucleotide sequence ID" value="NZ_JBEPML010000019.1"/>
</dbReference>
<gene>
    <name evidence="1" type="ORF">ABID37_004220</name>
</gene>
<accession>A0ABV2N590</accession>
<name>A0ABV2N590_9HYPH</name>
<dbReference type="Proteomes" id="UP001549076">
    <property type="component" value="Unassembled WGS sequence"/>
</dbReference>
<evidence type="ECO:0000313" key="2">
    <source>
        <dbReference type="Proteomes" id="UP001549076"/>
    </source>
</evidence>